<gene>
    <name evidence="4" type="ORF">RXV79_09750</name>
</gene>
<name>A0ABZ0CZA5_9BURK</name>
<evidence type="ECO:0000259" key="3">
    <source>
        <dbReference type="Pfam" id="PF08541"/>
    </source>
</evidence>
<keyword evidence="2" id="KW-0012">Acyltransferase</keyword>
<evidence type="ECO:0000256" key="2">
    <source>
        <dbReference type="ARBA" id="ARBA00023315"/>
    </source>
</evidence>
<dbReference type="Pfam" id="PF08541">
    <property type="entry name" value="ACP_syn_III_C"/>
    <property type="match status" value="1"/>
</dbReference>
<keyword evidence="5" id="KW-1185">Reference proteome</keyword>
<proteinExistence type="predicted"/>
<organism evidence="4 5">
    <name type="scientific">Piscinibacter gummiphilus</name>
    <dbReference type="NCBI Taxonomy" id="946333"/>
    <lineage>
        <taxon>Bacteria</taxon>
        <taxon>Pseudomonadati</taxon>
        <taxon>Pseudomonadota</taxon>
        <taxon>Betaproteobacteria</taxon>
        <taxon>Burkholderiales</taxon>
        <taxon>Sphaerotilaceae</taxon>
        <taxon>Piscinibacter</taxon>
    </lineage>
</organism>
<dbReference type="EMBL" id="CP136336">
    <property type="protein sequence ID" value="WOB10327.1"/>
    <property type="molecule type" value="Genomic_DNA"/>
</dbReference>
<dbReference type="SUPFAM" id="SSF53901">
    <property type="entry name" value="Thiolase-like"/>
    <property type="match status" value="2"/>
</dbReference>
<dbReference type="InterPro" id="IPR016039">
    <property type="entry name" value="Thiolase-like"/>
</dbReference>
<dbReference type="Proteomes" id="UP001303946">
    <property type="component" value="Chromosome"/>
</dbReference>
<evidence type="ECO:0000256" key="1">
    <source>
        <dbReference type="ARBA" id="ARBA00022679"/>
    </source>
</evidence>
<dbReference type="CDD" id="cd00827">
    <property type="entry name" value="init_cond_enzymes"/>
    <property type="match status" value="1"/>
</dbReference>
<dbReference type="PANTHER" id="PTHR34069">
    <property type="entry name" value="3-OXOACYL-[ACYL-CARRIER-PROTEIN] SYNTHASE 3"/>
    <property type="match status" value="1"/>
</dbReference>
<dbReference type="PANTHER" id="PTHR34069:SF2">
    <property type="entry name" value="BETA-KETOACYL-[ACYL-CARRIER-PROTEIN] SYNTHASE III"/>
    <property type="match status" value="1"/>
</dbReference>
<dbReference type="Gene3D" id="3.40.47.10">
    <property type="match status" value="2"/>
</dbReference>
<evidence type="ECO:0000313" key="5">
    <source>
        <dbReference type="Proteomes" id="UP001303946"/>
    </source>
</evidence>
<sequence>MSLQNVYVTGISHYLPNRPVENDAMEDYLGLIGGKSSRTKAIVLRNNGITQRYYALEKGGHPTHTNAQMTAEAVRGLFDARFTARDLQLLACGTASPDQLVPSHAAMVHGLLPVPTAEIASFAGSCAASMQALKLAQMSIATGNTANAVCTGSEMLSHWMLAKFFQPEIDRERQLNANPMLSFDKEFLRWMLSDGAGALRLENQPRGDRPLKLEWIDVRSYANEAETCMYVGAEKAKDGELRGWSRFEPEEWLARSIFSVKQDTRLLSERMIKHGIQFALEVARRRDFDVATIDHFLPHLSSELFREPMYAGLRDAGLHIPKDKWFTNLSQVGNVATASFILMLEELVRTRELKSGQRIMVFVPESARFSYAAALLTVC</sequence>
<feature type="domain" description="Beta-ketoacyl-[acyl-carrier-protein] synthase III C-terminal" evidence="3">
    <location>
        <begin position="286"/>
        <end position="376"/>
    </location>
</feature>
<reference evidence="4 5" key="1">
    <citation type="submission" date="2023-10" db="EMBL/GenBank/DDBJ databases">
        <title>Bacteria for the degradation of biodegradable plastic PBAT(Polybutylene adipate terephthalate).</title>
        <authorList>
            <person name="Weon H.-Y."/>
            <person name="Yeon J."/>
        </authorList>
    </citation>
    <scope>NUCLEOTIDE SEQUENCE [LARGE SCALE GENOMIC DNA]</scope>
    <source>
        <strain evidence="4 5">SBD 7-3</strain>
    </source>
</reference>
<accession>A0ABZ0CZA5</accession>
<protein>
    <submittedName>
        <fullName evidence="4">Beta-ketoacyl-ACP synthase III</fullName>
    </submittedName>
</protein>
<dbReference type="RefSeq" id="WP_316703234.1">
    <property type="nucleotide sequence ID" value="NZ_CP136336.1"/>
</dbReference>
<keyword evidence="1" id="KW-0808">Transferase</keyword>
<dbReference type="NCBIfam" id="NF005293">
    <property type="entry name" value="PRK06816.1"/>
    <property type="match status" value="1"/>
</dbReference>
<dbReference type="InterPro" id="IPR013747">
    <property type="entry name" value="ACP_syn_III_C"/>
</dbReference>
<evidence type="ECO:0000313" key="4">
    <source>
        <dbReference type="EMBL" id="WOB10327.1"/>
    </source>
</evidence>